<feature type="transmembrane region" description="Helical" evidence="1">
    <location>
        <begin position="20"/>
        <end position="47"/>
    </location>
</feature>
<proteinExistence type="predicted"/>
<keyword evidence="3" id="KW-1185">Reference proteome</keyword>
<dbReference type="Proteomes" id="UP000334923">
    <property type="component" value="Unassembled WGS sequence"/>
</dbReference>
<evidence type="ECO:0000256" key="1">
    <source>
        <dbReference type="SAM" id="Phobius"/>
    </source>
</evidence>
<reference evidence="2 3" key="1">
    <citation type="submission" date="2019-09" db="EMBL/GenBank/DDBJ databases">
        <authorList>
            <person name="Cremers G."/>
        </authorList>
    </citation>
    <scope>NUCLEOTIDE SEQUENCE [LARGE SCALE GENOMIC DNA]</scope>
    <source>
        <strain evidence="2">4A</strain>
    </source>
</reference>
<dbReference type="EMBL" id="CABFVA020000124">
    <property type="protein sequence ID" value="VVM08263.1"/>
    <property type="molecule type" value="Genomic_DNA"/>
</dbReference>
<dbReference type="AlphaFoldDB" id="A0A5E6MJ50"/>
<evidence type="ECO:0000313" key="3">
    <source>
        <dbReference type="Proteomes" id="UP000334923"/>
    </source>
</evidence>
<organism evidence="2 3">
    <name type="scientific">Methylacidimicrobium tartarophylax</name>
    <dbReference type="NCBI Taxonomy" id="1041768"/>
    <lineage>
        <taxon>Bacteria</taxon>
        <taxon>Pseudomonadati</taxon>
        <taxon>Verrucomicrobiota</taxon>
        <taxon>Methylacidimicrobium</taxon>
    </lineage>
</organism>
<evidence type="ECO:0000313" key="2">
    <source>
        <dbReference type="EMBL" id="VVM08263.1"/>
    </source>
</evidence>
<gene>
    <name evidence="2" type="ORF">MAMT_02238</name>
</gene>
<dbReference type="RefSeq" id="WP_178087086.1">
    <property type="nucleotide sequence ID" value="NZ_CABFVA020000124.1"/>
</dbReference>
<accession>A0A5E6MJ50</accession>
<name>A0A5E6MJ50_9BACT</name>
<sequence>MVGNPKWPPGDGENERRIRLGLLLCSFALFVLSVIQFALGLFVSLGYRILSH</sequence>
<keyword evidence="1" id="KW-0472">Membrane</keyword>
<keyword evidence="1" id="KW-1133">Transmembrane helix</keyword>
<keyword evidence="1" id="KW-0812">Transmembrane</keyword>
<protein>
    <submittedName>
        <fullName evidence="2">Uncharacterized protein</fullName>
    </submittedName>
</protein>